<dbReference type="EMBL" id="JAUSRR010000003">
    <property type="protein sequence ID" value="MDP9922924.1"/>
    <property type="molecule type" value="Genomic_DNA"/>
</dbReference>
<sequence length="124" mass="14037">MDQAVRILRLEEERRAAMLAGDEHALRRLLAPDLRYVHSTGSADSRESLIARLASGHVVYQRLCFDRLAVTHMPDCALVSGEMRAQVHRDGELRDIATCYLAVWLRREDAWQLAAFQGTTLPAH</sequence>
<gene>
    <name evidence="2" type="ORF">J2W25_001945</name>
</gene>
<dbReference type="AlphaFoldDB" id="A0AAW8DTZ7"/>
<dbReference type="SUPFAM" id="SSF54427">
    <property type="entry name" value="NTF2-like"/>
    <property type="match status" value="1"/>
</dbReference>
<evidence type="ECO:0000313" key="3">
    <source>
        <dbReference type="Proteomes" id="UP001244295"/>
    </source>
</evidence>
<dbReference type="InterPro" id="IPR032710">
    <property type="entry name" value="NTF2-like_dom_sf"/>
</dbReference>
<dbReference type="RefSeq" id="WP_307636476.1">
    <property type="nucleotide sequence ID" value="NZ_JAUSRR010000003.1"/>
</dbReference>
<evidence type="ECO:0000259" key="1">
    <source>
        <dbReference type="Pfam" id="PF14534"/>
    </source>
</evidence>
<evidence type="ECO:0000313" key="2">
    <source>
        <dbReference type="EMBL" id="MDP9922924.1"/>
    </source>
</evidence>
<accession>A0AAW8DTZ7</accession>
<dbReference type="Pfam" id="PF14534">
    <property type="entry name" value="DUF4440"/>
    <property type="match status" value="1"/>
</dbReference>
<dbReference type="Proteomes" id="UP001244295">
    <property type="component" value="Unassembled WGS sequence"/>
</dbReference>
<keyword evidence="2" id="KW-0413">Isomerase</keyword>
<feature type="domain" description="DUF4440" evidence="1">
    <location>
        <begin position="7"/>
        <end position="113"/>
    </location>
</feature>
<dbReference type="InterPro" id="IPR027843">
    <property type="entry name" value="DUF4440"/>
</dbReference>
<comment type="caution">
    <text evidence="2">The sequence shown here is derived from an EMBL/GenBank/DDBJ whole genome shotgun (WGS) entry which is preliminary data.</text>
</comment>
<organism evidence="2 3">
    <name type="scientific">Variovorax boronicumulans</name>
    <dbReference type="NCBI Taxonomy" id="436515"/>
    <lineage>
        <taxon>Bacteria</taxon>
        <taxon>Pseudomonadati</taxon>
        <taxon>Pseudomonadota</taxon>
        <taxon>Betaproteobacteria</taxon>
        <taxon>Burkholderiales</taxon>
        <taxon>Comamonadaceae</taxon>
        <taxon>Variovorax</taxon>
    </lineage>
</organism>
<proteinExistence type="predicted"/>
<dbReference type="GO" id="GO:0016853">
    <property type="term" value="F:isomerase activity"/>
    <property type="evidence" value="ECO:0007669"/>
    <property type="project" value="UniProtKB-KW"/>
</dbReference>
<reference evidence="2" key="1">
    <citation type="submission" date="2023-07" db="EMBL/GenBank/DDBJ databases">
        <title>Sorghum-associated microbial communities from plants grown in Nebraska, USA.</title>
        <authorList>
            <person name="Schachtman D."/>
        </authorList>
    </citation>
    <scope>NUCLEOTIDE SEQUENCE</scope>
    <source>
        <strain evidence="2">DS2795</strain>
    </source>
</reference>
<name>A0AAW8DTZ7_9BURK</name>
<dbReference type="Gene3D" id="3.10.450.50">
    <property type="match status" value="1"/>
</dbReference>
<protein>
    <submittedName>
        <fullName evidence="2">Ketosteroid isomerase-like protein</fullName>
    </submittedName>
</protein>